<reference evidence="2 3" key="1">
    <citation type="submission" date="2017-06" db="EMBL/GenBank/DDBJ databases">
        <title>Raineya orbicola gen. nov., sp. nov. a slightly thermophilic bacterium of the phylum Bacteroidetes and the description of Raineyaceae fam. nov.</title>
        <authorList>
            <person name="Albuquerque L."/>
            <person name="Polonia A.R.M."/>
            <person name="Barroso C."/>
            <person name="Froufe H.J.C."/>
            <person name="Lage O."/>
            <person name="Lobo-Da-Cunha A."/>
            <person name="Egas C."/>
            <person name="Da Costa M.S."/>
        </authorList>
    </citation>
    <scope>NUCLEOTIDE SEQUENCE [LARGE SCALE GENOMIC DNA]</scope>
    <source>
        <strain evidence="2 3">SPSPC-11</strain>
    </source>
</reference>
<dbReference type="Gene3D" id="2.70.170.10">
    <property type="entry name" value="Neurotransmitter-gated ion-channel ligand-binding domain"/>
    <property type="match status" value="1"/>
</dbReference>
<dbReference type="GO" id="GO:0004888">
    <property type="term" value="F:transmembrane signaling receptor activity"/>
    <property type="evidence" value="ECO:0007669"/>
    <property type="project" value="InterPro"/>
</dbReference>
<dbReference type="GO" id="GO:0005230">
    <property type="term" value="F:extracellular ligand-gated monoatomic ion channel activity"/>
    <property type="evidence" value="ECO:0007669"/>
    <property type="project" value="InterPro"/>
</dbReference>
<keyword evidence="1" id="KW-1133">Transmembrane helix</keyword>
<evidence type="ECO:0000313" key="2">
    <source>
        <dbReference type="EMBL" id="PKQ67466.1"/>
    </source>
</evidence>
<feature type="transmembrane region" description="Helical" evidence="1">
    <location>
        <begin position="293"/>
        <end position="313"/>
    </location>
</feature>
<keyword evidence="1" id="KW-0472">Membrane</keyword>
<dbReference type="EMBL" id="NKXO01000033">
    <property type="protein sequence ID" value="PKQ67466.1"/>
    <property type="molecule type" value="Genomic_DNA"/>
</dbReference>
<dbReference type="RefSeq" id="WP_101359284.1">
    <property type="nucleotide sequence ID" value="NZ_NKXO01000033.1"/>
</dbReference>
<organism evidence="2 3">
    <name type="scientific">Raineya orbicola</name>
    <dbReference type="NCBI Taxonomy" id="2016530"/>
    <lineage>
        <taxon>Bacteria</taxon>
        <taxon>Pseudomonadati</taxon>
        <taxon>Bacteroidota</taxon>
        <taxon>Cytophagia</taxon>
        <taxon>Cytophagales</taxon>
        <taxon>Raineyaceae</taxon>
        <taxon>Raineya</taxon>
    </lineage>
</organism>
<accession>A0A2N3IAW9</accession>
<dbReference type="AlphaFoldDB" id="A0A2N3IAW9"/>
<dbReference type="SUPFAM" id="SSF63712">
    <property type="entry name" value="Nicotinic receptor ligand binding domain-like"/>
    <property type="match status" value="1"/>
</dbReference>
<feature type="transmembrane region" description="Helical" evidence="1">
    <location>
        <begin position="190"/>
        <end position="211"/>
    </location>
</feature>
<dbReference type="Gene3D" id="1.20.58.390">
    <property type="entry name" value="Neurotransmitter-gated ion-channel transmembrane domain"/>
    <property type="match status" value="1"/>
</dbReference>
<dbReference type="InterPro" id="IPR036734">
    <property type="entry name" value="Neur_chan_lig-bd_sf"/>
</dbReference>
<sequence>MLRKLFWLFFCSIQYLYAQKAPDTVRIGCYIINIHDLDFRKEEYVARFWLWTVQKSVIEKASDAIEIPNAKEFHIDNEIHDSLDSRNWYQFKIQATMTQKWNISNFPFDKQTLQILIENPQFDAQSLIFLPDTSGKSFDPNLEVAGWKITNFKVKTRINRYNTTFGDYTAPKNESNYAQFAIVIDIKRDAWGLFFKLFLGMYVAFAISYVSFFIDPSHAEPRFGLPVGGLFAGVGNKYVIDSYLPEGSTLTIVDWLHGLTFIMIFVIIAFSALSLRQDDSGLEKLSNLTDKVLAWLVGGTYVIFNLVFILMALKNV</sequence>
<dbReference type="GO" id="GO:0016020">
    <property type="term" value="C:membrane"/>
    <property type="evidence" value="ECO:0007669"/>
    <property type="project" value="InterPro"/>
</dbReference>
<dbReference type="InterPro" id="IPR038050">
    <property type="entry name" value="Neuro_actylchol_rec"/>
</dbReference>
<keyword evidence="3" id="KW-1185">Reference proteome</keyword>
<feature type="transmembrane region" description="Helical" evidence="1">
    <location>
        <begin position="252"/>
        <end position="273"/>
    </location>
</feature>
<evidence type="ECO:0008006" key="4">
    <source>
        <dbReference type="Google" id="ProtNLM"/>
    </source>
</evidence>
<dbReference type="InterPro" id="IPR006201">
    <property type="entry name" value="Neur_channel"/>
</dbReference>
<protein>
    <recommendedName>
        <fullName evidence="4">Neurotransmitter-gated ion-channel ligand binding domain</fullName>
    </recommendedName>
</protein>
<dbReference type="Proteomes" id="UP000233387">
    <property type="component" value="Unassembled WGS sequence"/>
</dbReference>
<gene>
    <name evidence="2" type="ORF">Rain11_2019</name>
</gene>
<proteinExistence type="predicted"/>
<evidence type="ECO:0000313" key="3">
    <source>
        <dbReference type="Proteomes" id="UP000233387"/>
    </source>
</evidence>
<comment type="caution">
    <text evidence="2">The sequence shown here is derived from an EMBL/GenBank/DDBJ whole genome shotgun (WGS) entry which is preliminary data.</text>
</comment>
<keyword evidence="1" id="KW-0812">Transmembrane</keyword>
<evidence type="ECO:0000256" key="1">
    <source>
        <dbReference type="SAM" id="Phobius"/>
    </source>
</evidence>
<dbReference type="OrthoDB" id="1492908at2"/>
<name>A0A2N3IAW9_9BACT</name>
<dbReference type="PANTHER" id="PTHR18945">
    <property type="entry name" value="NEUROTRANSMITTER GATED ION CHANNEL"/>
    <property type="match status" value="1"/>
</dbReference>